<proteinExistence type="predicted"/>
<comment type="caution">
    <text evidence="1">The sequence shown here is derived from an EMBL/GenBank/DDBJ whole genome shotgun (WGS) entry which is preliminary data.</text>
</comment>
<protein>
    <submittedName>
        <fullName evidence="1">Uncharacterized protein</fullName>
    </submittedName>
</protein>
<evidence type="ECO:0000313" key="1">
    <source>
        <dbReference type="EMBL" id="CAH1962285.1"/>
    </source>
</evidence>
<sequence length="53" mass="5898">MSIMSMYLTPNYPGVSKKCTNFVEINPGMCVNFCYVEGGKKIAIIKQYIGIDS</sequence>
<gene>
    <name evidence="1" type="ORF">ACAOBT_LOCUS4606</name>
</gene>
<accession>A0A9P0NZ22</accession>
<organism evidence="1 2">
    <name type="scientific">Acanthoscelides obtectus</name>
    <name type="common">Bean weevil</name>
    <name type="synonym">Bruchus obtectus</name>
    <dbReference type="NCBI Taxonomy" id="200917"/>
    <lineage>
        <taxon>Eukaryota</taxon>
        <taxon>Metazoa</taxon>
        <taxon>Ecdysozoa</taxon>
        <taxon>Arthropoda</taxon>
        <taxon>Hexapoda</taxon>
        <taxon>Insecta</taxon>
        <taxon>Pterygota</taxon>
        <taxon>Neoptera</taxon>
        <taxon>Endopterygota</taxon>
        <taxon>Coleoptera</taxon>
        <taxon>Polyphaga</taxon>
        <taxon>Cucujiformia</taxon>
        <taxon>Chrysomeloidea</taxon>
        <taxon>Chrysomelidae</taxon>
        <taxon>Bruchinae</taxon>
        <taxon>Bruchini</taxon>
        <taxon>Acanthoscelides</taxon>
    </lineage>
</organism>
<name>A0A9P0NZ22_ACAOB</name>
<dbReference type="EMBL" id="CAKOFQ010006701">
    <property type="protein sequence ID" value="CAH1962285.1"/>
    <property type="molecule type" value="Genomic_DNA"/>
</dbReference>
<reference evidence="1" key="1">
    <citation type="submission" date="2022-03" db="EMBL/GenBank/DDBJ databases">
        <authorList>
            <person name="Sayadi A."/>
        </authorList>
    </citation>
    <scope>NUCLEOTIDE SEQUENCE</scope>
</reference>
<evidence type="ECO:0000313" key="2">
    <source>
        <dbReference type="Proteomes" id="UP001152888"/>
    </source>
</evidence>
<dbReference type="AlphaFoldDB" id="A0A9P0NZ22"/>
<dbReference type="Proteomes" id="UP001152888">
    <property type="component" value="Unassembled WGS sequence"/>
</dbReference>
<keyword evidence="2" id="KW-1185">Reference proteome</keyword>